<proteinExistence type="predicted"/>
<name>A0A6M0CY88_9PSED</name>
<comment type="caution">
    <text evidence="2">The sequence shown here is derived from an EMBL/GenBank/DDBJ whole genome shotgun (WGS) entry which is preliminary data.</text>
</comment>
<feature type="region of interest" description="Disordered" evidence="1">
    <location>
        <begin position="39"/>
        <end position="61"/>
    </location>
</feature>
<organism evidence="2 3">
    <name type="scientific">Pseudomonas brassicae</name>
    <dbReference type="NCBI Taxonomy" id="2708063"/>
    <lineage>
        <taxon>Bacteria</taxon>
        <taxon>Pseudomonadati</taxon>
        <taxon>Pseudomonadota</taxon>
        <taxon>Gammaproteobacteria</taxon>
        <taxon>Pseudomonadales</taxon>
        <taxon>Pseudomonadaceae</taxon>
        <taxon>Pseudomonas</taxon>
    </lineage>
</organism>
<evidence type="ECO:0000256" key="1">
    <source>
        <dbReference type="SAM" id="MobiDB-lite"/>
    </source>
</evidence>
<dbReference type="AlphaFoldDB" id="A0A6M0CY88"/>
<protein>
    <submittedName>
        <fullName evidence="2">Uncharacterized protein</fullName>
    </submittedName>
</protein>
<gene>
    <name evidence="2" type="ORF">G3435_17920</name>
</gene>
<sequence>MTAQDSTTGKAQLNLFSRDPATGELSFVGSFNDTSKMPAPSGLAVSPDAARCMSATPAATP</sequence>
<dbReference type="EMBL" id="JAAHBV010000406">
    <property type="protein sequence ID" value="NER61333.1"/>
    <property type="molecule type" value="Genomic_DNA"/>
</dbReference>
<accession>A0A6M0CY88</accession>
<dbReference type="Proteomes" id="UP000480410">
    <property type="component" value="Unassembled WGS sequence"/>
</dbReference>
<reference evidence="2 3" key="1">
    <citation type="submission" date="2020-02" db="EMBL/GenBank/DDBJ databases">
        <title>Broccoli isolated Pseudomonas sp.</title>
        <authorList>
            <person name="Fujikawa T."/>
            <person name="Sawada H."/>
        </authorList>
    </citation>
    <scope>NUCLEOTIDE SEQUENCE [LARGE SCALE GENOMIC DNA]</scope>
    <source>
        <strain evidence="2 3">MAFF212428</strain>
    </source>
</reference>
<evidence type="ECO:0000313" key="2">
    <source>
        <dbReference type="EMBL" id="NER61333.1"/>
    </source>
</evidence>
<evidence type="ECO:0000313" key="3">
    <source>
        <dbReference type="Proteomes" id="UP000480410"/>
    </source>
</evidence>